<keyword evidence="3" id="KW-1185">Reference proteome</keyword>
<dbReference type="AlphaFoldDB" id="A0A6A9QT15"/>
<dbReference type="GO" id="GO:0003871">
    <property type="term" value="F:5-methyltetrahydropteroyltriglutamate-homocysteine S-methyltransferase activity"/>
    <property type="evidence" value="ECO:0007669"/>
    <property type="project" value="InterPro"/>
</dbReference>
<proteinExistence type="predicted"/>
<evidence type="ECO:0000313" key="3">
    <source>
        <dbReference type="Proteomes" id="UP000470772"/>
    </source>
</evidence>
<dbReference type="GO" id="GO:0008270">
    <property type="term" value="F:zinc ion binding"/>
    <property type="evidence" value="ECO:0007669"/>
    <property type="project" value="InterPro"/>
</dbReference>
<name>A0A6A9QT15_SULME</name>
<dbReference type="SUPFAM" id="SSF51726">
    <property type="entry name" value="UROD/MetE-like"/>
    <property type="match status" value="1"/>
</dbReference>
<evidence type="ECO:0000259" key="1">
    <source>
        <dbReference type="Pfam" id="PF08267"/>
    </source>
</evidence>
<protein>
    <recommendedName>
        <fullName evidence="1">Cobalamin-independent methionine synthase MetE N-terminal domain-containing protein</fullName>
    </recommendedName>
</protein>
<dbReference type="Proteomes" id="UP000470772">
    <property type="component" value="Unassembled WGS sequence"/>
</dbReference>
<gene>
    <name evidence="2" type="ORF">GC250_02155</name>
</gene>
<dbReference type="Gene3D" id="3.20.20.210">
    <property type="match status" value="1"/>
</dbReference>
<dbReference type="PANTHER" id="PTHR30519">
    <property type="entry name" value="5-METHYLTETRAHYDROPTEROYLTRIGLUTAMATE--HOMOCYSTEINE METHYLTRANSFERASE"/>
    <property type="match status" value="1"/>
</dbReference>
<dbReference type="RefSeq" id="WP_156016183.1">
    <property type="nucleotide sequence ID" value="NZ_WGGD01000005.1"/>
</dbReference>
<sequence>MRIARSIIGSYPKNPKLAKIQSKYLLGKVDKERYEKELKTWTSKVFSLAKEINAEYTTDGLLRWDDVVDVTFSFLRGASKGPLIRFYDNNFYYRKPIIESKISKDDEKLLEAMSFSRQVKQETGCSSKLKAAFLGPFSYYRLSEDKHYKSPENLMENYANVVAEVIDDLKGVVDAVEIHEPSIFEKKIKGELVTKLPEIYSPISSTKMEKHLISYFEMNHLERITDFLTIKADYHGIDLSENLTKVAKIYPHLNGVRLIAGVLNTRNTKMEKVSSINKVVNNLAKHGAKEVILSNSSLMDFIPEIIAIKKIKLLNKVGDNN</sequence>
<dbReference type="GO" id="GO:0008652">
    <property type="term" value="P:amino acid biosynthetic process"/>
    <property type="evidence" value="ECO:0007669"/>
    <property type="project" value="InterPro"/>
</dbReference>
<comment type="caution">
    <text evidence="2">The sequence shown here is derived from an EMBL/GenBank/DDBJ whole genome shotgun (WGS) entry which is preliminary data.</text>
</comment>
<dbReference type="InterPro" id="IPR013215">
    <property type="entry name" value="Cbl-indep_Met_Synth_N"/>
</dbReference>
<feature type="domain" description="Cobalamin-independent methionine synthase MetE N-terminal" evidence="1">
    <location>
        <begin position="69"/>
        <end position="286"/>
    </location>
</feature>
<dbReference type="NCBIfam" id="NF006349">
    <property type="entry name" value="PRK08575.1-2"/>
    <property type="match status" value="1"/>
</dbReference>
<dbReference type="EMBL" id="WGGD01000005">
    <property type="protein sequence ID" value="MUN28292.1"/>
    <property type="molecule type" value="Genomic_DNA"/>
</dbReference>
<dbReference type="InterPro" id="IPR038071">
    <property type="entry name" value="UROD/MetE-like_sf"/>
</dbReference>
<organism evidence="2 3">
    <name type="scientific">Sulfuracidifex metallicus DSM 6482 = JCM 9184</name>
    <dbReference type="NCBI Taxonomy" id="523847"/>
    <lineage>
        <taxon>Archaea</taxon>
        <taxon>Thermoproteota</taxon>
        <taxon>Thermoprotei</taxon>
        <taxon>Sulfolobales</taxon>
        <taxon>Sulfolobaceae</taxon>
        <taxon>Sulfuracidifex</taxon>
    </lineage>
</organism>
<evidence type="ECO:0000313" key="2">
    <source>
        <dbReference type="EMBL" id="MUN28292.1"/>
    </source>
</evidence>
<accession>A0A6A9QT15</accession>
<reference evidence="2 3" key="1">
    <citation type="submission" date="2019-10" db="EMBL/GenBank/DDBJ databases">
        <title>Sequencing and Assembly of Multiple Reported Metal-Biooxidizing Members of the Extremely Thermoacidophilic Archaeal Family Sulfolobaceae.</title>
        <authorList>
            <person name="Counts J.A."/>
            <person name="Kelly R.M."/>
        </authorList>
    </citation>
    <scope>NUCLEOTIDE SEQUENCE [LARGE SCALE GENOMIC DNA]</scope>
    <source>
        <strain evidence="2 3">DSM 6482</strain>
    </source>
</reference>
<dbReference type="Pfam" id="PF08267">
    <property type="entry name" value="Meth_synt_1"/>
    <property type="match status" value="1"/>
</dbReference>